<accession>A0A8H3HK90</accession>
<protein>
    <submittedName>
        <fullName evidence="1">Uncharacterized protein</fullName>
    </submittedName>
</protein>
<sequence length="270" mass="29810">MEEYNSPKNLPTFNAWIDNCIWQGPASSGVHHLLPSVLNRTNLVSQCAKYYSSIKWQVGTYAGEKDAIVGIKRHGEELDSPEPNHNPGSDLILGSSSTIKVGPDQDDQLQNPIEFSNALFMFNPAVLNGTVQVMGEAEIQQTAVTDEPLGVPHLGSTQTMPQDAKPQVTGTNKVNSKANIRSRKTTMLATWEQKRLSLAGDNTKYAQPKYDSYFTLGAMSDEENTEAIDEKGKKVFELVSHEYDFVSDELVNCHQAIDAIPDPNQNSKKL</sequence>
<dbReference type="AlphaFoldDB" id="A0A8H3HK90"/>
<comment type="caution">
    <text evidence="1">The sequence shown here is derived from an EMBL/GenBank/DDBJ whole genome shotgun (WGS) entry which is preliminary data.</text>
</comment>
<evidence type="ECO:0000313" key="1">
    <source>
        <dbReference type="EMBL" id="CAE6515605.1"/>
    </source>
</evidence>
<name>A0A8H3HK90_9AGAM</name>
<dbReference type="EMBL" id="CAJMWZ010006110">
    <property type="protein sequence ID" value="CAE6515605.1"/>
    <property type="molecule type" value="Genomic_DNA"/>
</dbReference>
<gene>
    <name evidence="1" type="ORF">RDB_LOCUS111545</name>
</gene>
<organism evidence="1 2">
    <name type="scientific">Rhizoctonia solani</name>
    <dbReference type="NCBI Taxonomy" id="456999"/>
    <lineage>
        <taxon>Eukaryota</taxon>
        <taxon>Fungi</taxon>
        <taxon>Dikarya</taxon>
        <taxon>Basidiomycota</taxon>
        <taxon>Agaricomycotina</taxon>
        <taxon>Agaricomycetes</taxon>
        <taxon>Cantharellales</taxon>
        <taxon>Ceratobasidiaceae</taxon>
        <taxon>Rhizoctonia</taxon>
    </lineage>
</organism>
<evidence type="ECO:0000313" key="2">
    <source>
        <dbReference type="Proteomes" id="UP000663850"/>
    </source>
</evidence>
<dbReference type="Proteomes" id="UP000663850">
    <property type="component" value="Unassembled WGS sequence"/>
</dbReference>
<proteinExistence type="predicted"/>
<reference evidence="1" key="1">
    <citation type="submission" date="2021-01" db="EMBL/GenBank/DDBJ databases">
        <authorList>
            <person name="Kaushik A."/>
        </authorList>
    </citation>
    <scope>NUCLEOTIDE SEQUENCE</scope>
    <source>
        <strain evidence="1">Type strain: AG8-Rh-89/</strain>
    </source>
</reference>